<dbReference type="Gene3D" id="3.40.1190.20">
    <property type="match status" value="1"/>
</dbReference>
<evidence type="ECO:0000256" key="6">
    <source>
        <dbReference type="PIRNR" id="PIRNR000535"/>
    </source>
</evidence>
<sequence>MARLLIVTPNPAIDVTYAVARQRLGETLRVQDVRRLPGGKGINVARVLRALGGDVATLQPLGGASGDWVADRLARLGVPVLPWTIAGETRTTVAVVDGDAHPTLLAEPGPALSDAEWAEAGDAVARAVRAGDWVVVAGSFPPGTTPERIASLVAAAHARGARIAVDTSGPMLLAAAEAGADVVKANEGEVAEATGHDDRDAALRLLARSGAVVVMSRGARGALLRTPDGAVHEQPAVPGVDGNPTGAGDAATAGLIAALAAGLGPRDALAWAAVCGAAAVLSPVAGEIDVDALPLLSARLSPPPSHPLPRADPDWRPAP</sequence>
<dbReference type="EMBL" id="BAAAYV010000021">
    <property type="protein sequence ID" value="GAA3666161.1"/>
    <property type="molecule type" value="Genomic_DNA"/>
</dbReference>
<dbReference type="RefSeq" id="WP_221860520.1">
    <property type="nucleotide sequence ID" value="NZ_BAAAYV010000021.1"/>
</dbReference>
<evidence type="ECO:0000259" key="8">
    <source>
        <dbReference type="Pfam" id="PF00294"/>
    </source>
</evidence>
<dbReference type="PROSITE" id="PS00584">
    <property type="entry name" value="PFKB_KINASES_2"/>
    <property type="match status" value="1"/>
</dbReference>
<evidence type="ECO:0000256" key="3">
    <source>
        <dbReference type="ARBA" id="ARBA00022741"/>
    </source>
</evidence>
<evidence type="ECO:0000256" key="4">
    <source>
        <dbReference type="ARBA" id="ARBA00022777"/>
    </source>
</evidence>
<gene>
    <name evidence="9" type="primary">pfkB</name>
    <name evidence="9" type="ORF">GCM10022202_30380</name>
</gene>
<feature type="region of interest" description="Disordered" evidence="7">
    <location>
        <begin position="299"/>
        <end position="319"/>
    </location>
</feature>
<dbReference type="SUPFAM" id="SSF53613">
    <property type="entry name" value="Ribokinase-like"/>
    <property type="match status" value="1"/>
</dbReference>
<dbReference type="Proteomes" id="UP001410795">
    <property type="component" value="Unassembled WGS sequence"/>
</dbReference>
<keyword evidence="10" id="KW-1185">Reference proteome</keyword>
<evidence type="ECO:0000256" key="1">
    <source>
        <dbReference type="ARBA" id="ARBA00010688"/>
    </source>
</evidence>
<evidence type="ECO:0000313" key="9">
    <source>
        <dbReference type="EMBL" id="GAA3666161.1"/>
    </source>
</evidence>
<keyword evidence="4" id="KW-0418">Kinase</keyword>
<dbReference type="InterPro" id="IPR011611">
    <property type="entry name" value="PfkB_dom"/>
</dbReference>
<keyword evidence="3" id="KW-0547">Nucleotide-binding</keyword>
<dbReference type="PIRSF" id="PIRSF000535">
    <property type="entry name" value="1PFK/6PFK/LacC"/>
    <property type="match status" value="1"/>
</dbReference>
<accession>A0ABP7BNX4</accession>
<dbReference type="PANTHER" id="PTHR46566:SF5">
    <property type="entry name" value="1-PHOSPHOFRUCTOKINASE"/>
    <property type="match status" value="1"/>
</dbReference>
<dbReference type="InterPro" id="IPR017583">
    <property type="entry name" value="Tagatose/fructose_Pkinase"/>
</dbReference>
<dbReference type="NCBIfam" id="TIGR03168">
    <property type="entry name" value="1-PFK"/>
    <property type="match status" value="1"/>
</dbReference>
<evidence type="ECO:0000256" key="7">
    <source>
        <dbReference type="SAM" id="MobiDB-lite"/>
    </source>
</evidence>
<feature type="domain" description="Carbohydrate kinase PfkB" evidence="8">
    <location>
        <begin position="14"/>
        <end position="285"/>
    </location>
</feature>
<dbReference type="CDD" id="cd01164">
    <property type="entry name" value="FruK_PfkB_like"/>
    <property type="match status" value="1"/>
</dbReference>
<dbReference type="InterPro" id="IPR029056">
    <property type="entry name" value="Ribokinase-like"/>
</dbReference>
<reference evidence="10" key="1">
    <citation type="journal article" date="2019" name="Int. J. Syst. Evol. Microbiol.">
        <title>The Global Catalogue of Microorganisms (GCM) 10K type strain sequencing project: providing services to taxonomists for standard genome sequencing and annotation.</title>
        <authorList>
            <consortium name="The Broad Institute Genomics Platform"/>
            <consortium name="The Broad Institute Genome Sequencing Center for Infectious Disease"/>
            <person name="Wu L."/>
            <person name="Ma J."/>
        </authorList>
    </citation>
    <scope>NUCLEOTIDE SEQUENCE [LARGE SCALE GENOMIC DNA]</scope>
    <source>
        <strain evidence="10">JCM 16546</strain>
    </source>
</reference>
<name>A0ABP7BNX4_9MICO</name>
<evidence type="ECO:0000256" key="2">
    <source>
        <dbReference type="ARBA" id="ARBA00022679"/>
    </source>
</evidence>
<organism evidence="9 10">
    <name type="scientific">Microbacterium marinilacus</name>
    <dbReference type="NCBI Taxonomy" id="415209"/>
    <lineage>
        <taxon>Bacteria</taxon>
        <taxon>Bacillati</taxon>
        <taxon>Actinomycetota</taxon>
        <taxon>Actinomycetes</taxon>
        <taxon>Micrococcales</taxon>
        <taxon>Microbacteriaceae</taxon>
        <taxon>Microbacterium</taxon>
    </lineage>
</organism>
<proteinExistence type="inferred from homology"/>
<dbReference type="InterPro" id="IPR002173">
    <property type="entry name" value="Carboh/pur_kinase_PfkB_CS"/>
</dbReference>
<comment type="similarity">
    <text evidence="1">Belongs to the carbohydrate kinase PfkB family.</text>
</comment>
<keyword evidence="2 6" id="KW-0808">Transferase</keyword>
<evidence type="ECO:0000313" key="10">
    <source>
        <dbReference type="Proteomes" id="UP001410795"/>
    </source>
</evidence>
<dbReference type="Pfam" id="PF00294">
    <property type="entry name" value="PfkB"/>
    <property type="match status" value="1"/>
</dbReference>
<dbReference type="PROSITE" id="PS00583">
    <property type="entry name" value="PFKB_KINASES_1"/>
    <property type="match status" value="1"/>
</dbReference>
<evidence type="ECO:0000256" key="5">
    <source>
        <dbReference type="ARBA" id="ARBA00022840"/>
    </source>
</evidence>
<feature type="compositionally biased region" description="Basic and acidic residues" evidence="7">
    <location>
        <begin position="309"/>
        <end position="319"/>
    </location>
</feature>
<dbReference type="PANTHER" id="PTHR46566">
    <property type="entry name" value="1-PHOSPHOFRUCTOKINASE-RELATED"/>
    <property type="match status" value="1"/>
</dbReference>
<keyword evidence="5" id="KW-0067">ATP-binding</keyword>
<comment type="caution">
    <text evidence="9">The sequence shown here is derived from an EMBL/GenBank/DDBJ whole genome shotgun (WGS) entry which is preliminary data.</text>
</comment>
<protein>
    <submittedName>
        <fullName evidence="9">1-phosphofructokinase</fullName>
    </submittedName>
</protein>